<dbReference type="Pfam" id="PF01872">
    <property type="entry name" value="RibD_C"/>
    <property type="match status" value="1"/>
</dbReference>
<dbReference type="GO" id="GO:0008703">
    <property type="term" value="F:5-amino-6-(5-phosphoribosylamino)uracil reductase activity"/>
    <property type="evidence" value="ECO:0007669"/>
    <property type="project" value="UniProtKB-EC"/>
</dbReference>
<feature type="binding site" evidence="15">
    <location>
        <position position="222"/>
    </location>
    <ligand>
        <name>NADP(+)</name>
        <dbReference type="ChEBI" id="CHEBI:58349"/>
    </ligand>
</feature>
<evidence type="ECO:0000256" key="3">
    <source>
        <dbReference type="ARBA" id="ARBA00004910"/>
    </source>
</evidence>
<evidence type="ECO:0000256" key="8">
    <source>
        <dbReference type="ARBA" id="ARBA00022801"/>
    </source>
</evidence>
<feature type="binding site" evidence="15">
    <location>
        <position position="304"/>
    </location>
    <ligand>
        <name>substrate</name>
    </ligand>
</feature>
<comment type="cofactor">
    <cofactor evidence="13 16">
        <name>Zn(2+)</name>
        <dbReference type="ChEBI" id="CHEBI:29105"/>
    </cofactor>
    <text evidence="13 16">Binds 1 zinc ion.</text>
</comment>
<evidence type="ECO:0000256" key="11">
    <source>
        <dbReference type="ARBA" id="ARBA00023002"/>
    </source>
</evidence>
<comment type="similarity">
    <text evidence="4 13">In the N-terminal section; belongs to the cytidine and deoxycytidylate deaminase family.</text>
</comment>
<evidence type="ECO:0000256" key="13">
    <source>
        <dbReference type="PIRNR" id="PIRNR006769"/>
    </source>
</evidence>
<dbReference type="InterPro" id="IPR024072">
    <property type="entry name" value="DHFR-like_dom_sf"/>
</dbReference>
<dbReference type="InterPro" id="IPR016192">
    <property type="entry name" value="APOBEC/CMP_deaminase_Zn-bd"/>
</dbReference>
<dbReference type="Pfam" id="PF00383">
    <property type="entry name" value="dCMP_cyt_deam_1"/>
    <property type="match status" value="1"/>
</dbReference>
<dbReference type="InterPro" id="IPR004794">
    <property type="entry name" value="Eubact_RibD"/>
</dbReference>
<dbReference type="EC" id="3.5.4.26" evidence="13"/>
<dbReference type="EC" id="1.1.1.193" evidence="13"/>
<evidence type="ECO:0000256" key="6">
    <source>
        <dbReference type="ARBA" id="ARBA00022619"/>
    </source>
</evidence>
<dbReference type="SUPFAM" id="SSF53597">
    <property type="entry name" value="Dihydrofolate reductase-like"/>
    <property type="match status" value="1"/>
</dbReference>
<dbReference type="eggNOG" id="COG0117">
    <property type="taxonomic scope" value="Bacteria"/>
</dbReference>
<reference evidence="18 19" key="2">
    <citation type="journal article" date="2011" name="Stand. Genomic Sci.">
        <title>Complete genome sequence of Paludibacter propionicigenes type strain (WB4).</title>
        <authorList>
            <person name="Gronow S."/>
            <person name="Munk C."/>
            <person name="Lapidus A."/>
            <person name="Nolan M."/>
            <person name="Lucas S."/>
            <person name="Hammon N."/>
            <person name="Deshpande S."/>
            <person name="Cheng J.F."/>
            <person name="Tapia R."/>
            <person name="Han C."/>
            <person name="Goodwin L."/>
            <person name="Pitluck S."/>
            <person name="Liolios K."/>
            <person name="Ivanova N."/>
            <person name="Mavromatis K."/>
            <person name="Mikhailova N."/>
            <person name="Pati A."/>
            <person name="Chen A."/>
            <person name="Palaniappan K."/>
            <person name="Land M."/>
            <person name="Hauser L."/>
            <person name="Chang Y.J."/>
            <person name="Jeffries C.D."/>
            <person name="Brambilla E."/>
            <person name="Rohde M."/>
            <person name="Goker M."/>
            <person name="Detter J.C."/>
            <person name="Woyke T."/>
            <person name="Bristow J."/>
            <person name="Eisen J.A."/>
            <person name="Markowitz V."/>
            <person name="Hugenholtz P."/>
            <person name="Kyrpides N.C."/>
            <person name="Klenk H.P."/>
        </authorList>
    </citation>
    <scope>NUCLEOTIDE SEQUENCE [LARGE SCALE GENOMIC DNA]</scope>
    <source>
        <strain evidence="19">DSM 17365 / JCM 13257 / WB4</strain>
    </source>
</reference>
<comment type="similarity">
    <text evidence="5 13">In the C-terminal section; belongs to the HTP reductase family.</text>
</comment>
<evidence type="ECO:0000256" key="4">
    <source>
        <dbReference type="ARBA" id="ARBA00005259"/>
    </source>
</evidence>
<evidence type="ECO:0000256" key="7">
    <source>
        <dbReference type="ARBA" id="ARBA00022723"/>
    </source>
</evidence>
<dbReference type="InterPro" id="IPR002125">
    <property type="entry name" value="CMP_dCMP_dom"/>
</dbReference>
<dbReference type="InterPro" id="IPR002734">
    <property type="entry name" value="RibDG_C"/>
</dbReference>
<dbReference type="eggNOG" id="COG1985">
    <property type="taxonomic scope" value="Bacteria"/>
</dbReference>
<dbReference type="FunFam" id="3.40.140.10:FF:000025">
    <property type="entry name" value="Riboflavin biosynthesis protein RibD"/>
    <property type="match status" value="1"/>
</dbReference>
<dbReference type="EMBL" id="CP002345">
    <property type="protein sequence ID" value="ADQ79514.1"/>
    <property type="molecule type" value="Genomic_DNA"/>
</dbReference>
<dbReference type="GO" id="GO:0008270">
    <property type="term" value="F:zinc ion binding"/>
    <property type="evidence" value="ECO:0007669"/>
    <property type="project" value="InterPro"/>
</dbReference>
<feature type="binding site" evidence="15">
    <location>
        <position position="218"/>
    </location>
    <ligand>
        <name>NADP(+)</name>
        <dbReference type="ChEBI" id="CHEBI:58349"/>
    </ligand>
</feature>
<proteinExistence type="inferred from homology"/>
<reference key="1">
    <citation type="submission" date="2010-11" db="EMBL/GenBank/DDBJ databases">
        <title>The complete genome of Paludibacter propionicigenes DSM 17365.</title>
        <authorList>
            <consortium name="US DOE Joint Genome Institute (JGI-PGF)"/>
            <person name="Lucas S."/>
            <person name="Copeland A."/>
            <person name="Lapidus A."/>
            <person name="Bruce D."/>
            <person name="Goodwin L."/>
            <person name="Pitluck S."/>
            <person name="Kyrpides N."/>
            <person name="Mavromatis K."/>
            <person name="Ivanova N."/>
            <person name="Munk A.C."/>
            <person name="Brettin T."/>
            <person name="Detter J.C."/>
            <person name="Han C."/>
            <person name="Tapia R."/>
            <person name="Land M."/>
            <person name="Hauser L."/>
            <person name="Markowitz V."/>
            <person name="Cheng J.-F."/>
            <person name="Hugenholtz P."/>
            <person name="Woyke T."/>
            <person name="Wu D."/>
            <person name="Gronow S."/>
            <person name="Wellnitz S."/>
            <person name="Brambilla E."/>
            <person name="Klenk H.-P."/>
            <person name="Eisen J.A."/>
        </authorList>
    </citation>
    <scope>NUCLEOTIDE SEQUENCE</scope>
    <source>
        <strain>WB4</strain>
    </source>
</reference>
<evidence type="ECO:0000313" key="18">
    <source>
        <dbReference type="EMBL" id="ADQ79514.1"/>
    </source>
</evidence>
<dbReference type="NCBIfam" id="TIGR00326">
    <property type="entry name" value="eubact_ribD"/>
    <property type="match status" value="1"/>
</dbReference>
<evidence type="ECO:0000256" key="9">
    <source>
        <dbReference type="ARBA" id="ARBA00022833"/>
    </source>
</evidence>
<dbReference type="PIRSF" id="PIRSF006769">
    <property type="entry name" value="RibD"/>
    <property type="match status" value="1"/>
</dbReference>
<evidence type="ECO:0000256" key="10">
    <source>
        <dbReference type="ARBA" id="ARBA00022857"/>
    </source>
</evidence>
<evidence type="ECO:0000256" key="16">
    <source>
        <dbReference type="PIRSR" id="PIRSR006769-3"/>
    </source>
</evidence>
<keyword evidence="11 13" id="KW-0560">Oxidoreductase</keyword>
<dbReference type="CDD" id="cd01284">
    <property type="entry name" value="Riboflavin_deaminase-reductase"/>
    <property type="match status" value="1"/>
</dbReference>
<evidence type="ECO:0000256" key="1">
    <source>
        <dbReference type="ARBA" id="ARBA00002151"/>
    </source>
</evidence>
<dbReference type="KEGG" id="ppn:Palpr_1368"/>
<comment type="pathway">
    <text evidence="3 13">Cofactor biosynthesis; riboflavin biosynthesis; 5-amino-6-(D-ribitylamino)uracil from GTP: step 3/4.</text>
</comment>
<comment type="catalytic activity">
    <reaction evidence="13">
        <text>2,5-diamino-6-hydroxy-4-(5-phosphoribosylamino)-pyrimidine + H2O + H(+) = 5-amino-6-(5-phospho-D-ribosylamino)uracil + NH4(+)</text>
        <dbReference type="Rhea" id="RHEA:21868"/>
        <dbReference type="ChEBI" id="CHEBI:15377"/>
        <dbReference type="ChEBI" id="CHEBI:15378"/>
        <dbReference type="ChEBI" id="CHEBI:28938"/>
        <dbReference type="ChEBI" id="CHEBI:58453"/>
        <dbReference type="ChEBI" id="CHEBI:58614"/>
        <dbReference type="EC" id="3.5.4.26"/>
    </reaction>
</comment>
<comment type="function">
    <text evidence="1 13">Converts 2,5-diamino-6-(ribosylamino)-4(3h)-pyrimidinone 5'-phosphate into 5-amino-6-(ribosylamino)-2,4(1h,3h)-pyrimidinedione 5'-phosphate.</text>
</comment>
<feature type="binding site" evidence="15">
    <location>
        <position position="226"/>
    </location>
    <ligand>
        <name>substrate</name>
    </ligand>
</feature>
<feature type="domain" description="CMP/dCMP-type deaminase" evidence="17">
    <location>
        <begin position="17"/>
        <end position="141"/>
    </location>
</feature>
<feature type="binding site" evidence="15">
    <location>
        <position position="172"/>
    </location>
    <ligand>
        <name>NADP(+)</name>
        <dbReference type="ChEBI" id="CHEBI:58349"/>
    </ligand>
</feature>
<dbReference type="AlphaFoldDB" id="E4T470"/>
<feature type="active site" description="Proton donor" evidence="14">
    <location>
        <position position="68"/>
    </location>
</feature>
<evidence type="ECO:0000256" key="15">
    <source>
        <dbReference type="PIRSR" id="PIRSR006769-2"/>
    </source>
</evidence>
<keyword evidence="12" id="KW-0511">Multifunctional enzyme</keyword>
<feature type="binding site" evidence="16">
    <location>
        <position position="66"/>
    </location>
    <ligand>
        <name>Zn(2+)</name>
        <dbReference type="ChEBI" id="CHEBI:29105"/>
        <note>catalytic</note>
    </ligand>
</feature>
<dbReference type="STRING" id="694427.Palpr_1368"/>
<dbReference type="PROSITE" id="PS00903">
    <property type="entry name" value="CYT_DCMP_DEAMINASES_1"/>
    <property type="match status" value="1"/>
</dbReference>
<feature type="binding site" evidence="15">
    <location>
        <begin position="306"/>
        <end position="312"/>
    </location>
    <ligand>
        <name>NADP(+)</name>
        <dbReference type="ChEBI" id="CHEBI:58349"/>
    </ligand>
</feature>
<dbReference type="Proteomes" id="UP000008718">
    <property type="component" value="Chromosome"/>
</dbReference>
<keyword evidence="19" id="KW-1185">Reference proteome</keyword>
<feature type="binding site" evidence="16">
    <location>
        <position position="102"/>
    </location>
    <ligand>
        <name>Zn(2+)</name>
        <dbReference type="ChEBI" id="CHEBI:29105"/>
        <note>catalytic</note>
    </ligand>
</feature>
<evidence type="ECO:0000256" key="14">
    <source>
        <dbReference type="PIRSR" id="PIRSR006769-1"/>
    </source>
</evidence>
<comment type="pathway">
    <text evidence="2 13">Cofactor biosynthesis; riboflavin biosynthesis; 5-amino-6-(D-ribitylamino)uracil from GTP: step 2/4.</text>
</comment>
<comment type="catalytic activity">
    <reaction evidence="13">
        <text>5-amino-6-(5-phospho-D-ribitylamino)uracil + NADP(+) = 5-amino-6-(5-phospho-D-ribosylamino)uracil + NADPH + H(+)</text>
        <dbReference type="Rhea" id="RHEA:17845"/>
        <dbReference type="ChEBI" id="CHEBI:15378"/>
        <dbReference type="ChEBI" id="CHEBI:57783"/>
        <dbReference type="ChEBI" id="CHEBI:58349"/>
        <dbReference type="ChEBI" id="CHEBI:58421"/>
        <dbReference type="ChEBI" id="CHEBI:58453"/>
        <dbReference type="EC" id="1.1.1.193"/>
    </reaction>
</comment>
<evidence type="ECO:0000256" key="5">
    <source>
        <dbReference type="ARBA" id="ARBA00007417"/>
    </source>
</evidence>
<sequence>MEDLNIHTTLSGTLSLEVRELYMHRCLQLAELGVGYVAPNPMVGAVLVCNDKIIGEGYHHRYGEAHAEPNAINSVKEVELLGQSTLYVSLEPCSHYGKTPPCADLIVSSGIPRVVIGTLDPNPKVAGKGVAKLRNAGVEVIVGVLEEECRELNKRFFIFQEQRRPYVLLKWAQTRDGFMDRVRTDVSEPPLQISNNITRQLTHKMRAENQSILVGANTVLLDNPSLTVRNWSGRSPVRIAIDRQRRIPDNFNLLDGSLQTIVFTEKDVENRPRIEFVKINFDSNSVETILTELYKRNIHSVLVEGGPTILNSFIDAGCWDEANIEIAPVRINEGVAAPFLQLQPVTYQNIEGHDWLFYKK</sequence>
<keyword evidence="6 13" id="KW-0686">Riboflavin biosynthesis</keyword>
<dbReference type="RefSeq" id="WP_013444883.1">
    <property type="nucleotide sequence ID" value="NC_014734.1"/>
</dbReference>
<dbReference type="InterPro" id="IPR016193">
    <property type="entry name" value="Cytidine_deaminase-like"/>
</dbReference>
<evidence type="ECO:0000256" key="12">
    <source>
        <dbReference type="ARBA" id="ARBA00023268"/>
    </source>
</evidence>
<gene>
    <name evidence="18" type="ordered locus">Palpr_1368</name>
</gene>
<evidence type="ECO:0000313" key="19">
    <source>
        <dbReference type="Proteomes" id="UP000008718"/>
    </source>
</evidence>
<keyword evidence="8 13" id="KW-0378">Hydrolase</keyword>
<dbReference type="PANTHER" id="PTHR38011">
    <property type="entry name" value="DIHYDROFOLATE REDUCTASE FAMILY PROTEIN (AFU_ORTHOLOGUE AFUA_8G06820)"/>
    <property type="match status" value="1"/>
</dbReference>
<dbReference type="SUPFAM" id="SSF53927">
    <property type="entry name" value="Cytidine deaminase-like"/>
    <property type="match status" value="1"/>
</dbReference>
<dbReference type="PANTHER" id="PTHR38011:SF7">
    <property type="entry name" value="2,5-DIAMINO-6-RIBOSYLAMINO-4(3H)-PYRIMIDINONE 5'-PHOSPHATE REDUCTASE"/>
    <property type="match status" value="1"/>
</dbReference>
<evidence type="ECO:0000256" key="2">
    <source>
        <dbReference type="ARBA" id="ARBA00004882"/>
    </source>
</evidence>
<dbReference type="Gene3D" id="3.40.140.10">
    <property type="entry name" value="Cytidine Deaminase, domain 2"/>
    <property type="match status" value="1"/>
</dbReference>
<feature type="binding site" evidence="15">
    <location>
        <position position="206"/>
    </location>
    <ligand>
        <name>substrate</name>
    </ligand>
</feature>
<dbReference type="Gene3D" id="3.40.430.10">
    <property type="entry name" value="Dihydrofolate Reductase, subunit A"/>
    <property type="match status" value="1"/>
</dbReference>
<dbReference type="GO" id="GO:0008835">
    <property type="term" value="F:diaminohydroxyphosphoribosylaminopyrimidine deaminase activity"/>
    <property type="evidence" value="ECO:0007669"/>
    <property type="project" value="UniProtKB-EC"/>
</dbReference>
<dbReference type="GO" id="GO:0009231">
    <property type="term" value="P:riboflavin biosynthetic process"/>
    <property type="evidence" value="ECO:0007669"/>
    <property type="project" value="UniProtKB-UniPathway"/>
</dbReference>
<dbReference type="HOGENOM" id="CLU_036590_1_1_10"/>
<protein>
    <recommendedName>
        <fullName evidence="13">Riboflavin biosynthesis protein RibD</fullName>
    </recommendedName>
    <domain>
        <recommendedName>
            <fullName evidence="13">Diaminohydroxyphosphoribosylaminopyrimidine deaminase</fullName>
            <shortName evidence="13">DRAP deaminase</shortName>
            <ecNumber evidence="13">3.5.4.26</ecNumber>
        </recommendedName>
        <alternativeName>
            <fullName evidence="13">Riboflavin-specific deaminase</fullName>
        </alternativeName>
    </domain>
    <domain>
        <recommendedName>
            <fullName evidence="13">5-amino-6-(5-phosphoribosylamino)uracil reductase</fullName>
            <ecNumber evidence="13">1.1.1.193</ecNumber>
        </recommendedName>
        <alternativeName>
            <fullName evidence="13">HTP reductase</fullName>
        </alternativeName>
    </domain>
</protein>
<dbReference type="InterPro" id="IPR050765">
    <property type="entry name" value="Riboflavin_Biosynth_HTPR"/>
</dbReference>
<keyword evidence="9 13" id="KW-0862">Zinc</keyword>
<dbReference type="PROSITE" id="PS51747">
    <property type="entry name" value="CYT_DCMP_DEAMINASES_2"/>
    <property type="match status" value="1"/>
</dbReference>
<accession>E4T470</accession>
<feature type="binding site" evidence="15">
    <location>
        <position position="229"/>
    </location>
    <ligand>
        <name>substrate</name>
    </ligand>
</feature>
<organism evidence="18 19">
    <name type="scientific">Paludibacter propionicigenes (strain DSM 17365 / JCM 13257 / WB4)</name>
    <dbReference type="NCBI Taxonomy" id="694427"/>
    <lineage>
        <taxon>Bacteria</taxon>
        <taxon>Pseudomonadati</taxon>
        <taxon>Bacteroidota</taxon>
        <taxon>Bacteroidia</taxon>
        <taxon>Bacteroidales</taxon>
        <taxon>Paludibacteraceae</taxon>
        <taxon>Paludibacter</taxon>
    </lineage>
</organism>
<keyword evidence="10 13" id="KW-0521">NADP</keyword>
<evidence type="ECO:0000259" key="17">
    <source>
        <dbReference type="PROSITE" id="PS51747"/>
    </source>
</evidence>
<dbReference type="UniPathway" id="UPA00275">
    <property type="reaction ID" value="UER00401"/>
</dbReference>
<keyword evidence="7 13" id="KW-0479">Metal-binding</keyword>
<feature type="binding site" evidence="16">
    <location>
        <position position="93"/>
    </location>
    <ligand>
        <name>Zn(2+)</name>
        <dbReference type="ChEBI" id="CHEBI:29105"/>
        <note>catalytic</note>
    </ligand>
</feature>
<name>E4T470_PALPW</name>